<evidence type="ECO:0000313" key="2">
    <source>
        <dbReference type="EMBL" id="KAL1140482.1"/>
    </source>
</evidence>
<proteinExistence type="predicted"/>
<evidence type="ECO:0000256" key="1">
    <source>
        <dbReference type="SAM" id="MobiDB-lite"/>
    </source>
</evidence>
<gene>
    <name evidence="2" type="ORF">AAG570_000414</name>
</gene>
<dbReference type="Proteomes" id="UP001558652">
    <property type="component" value="Unassembled WGS sequence"/>
</dbReference>
<feature type="compositionally biased region" description="Low complexity" evidence="1">
    <location>
        <begin position="190"/>
        <end position="206"/>
    </location>
</feature>
<reference evidence="2 3" key="1">
    <citation type="submission" date="2024-07" db="EMBL/GenBank/DDBJ databases">
        <title>Chromosome-level genome assembly of the water stick insect Ranatra chinensis (Heteroptera: Nepidae).</title>
        <authorList>
            <person name="Liu X."/>
        </authorList>
    </citation>
    <scope>NUCLEOTIDE SEQUENCE [LARGE SCALE GENOMIC DNA]</scope>
    <source>
        <strain evidence="2">Cailab_2021Rc</strain>
        <tissue evidence="2">Muscle</tissue>
    </source>
</reference>
<dbReference type="EMBL" id="JBFDAA010000001">
    <property type="protein sequence ID" value="KAL1140482.1"/>
    <property type="molecule type" value="Genomic_DNA"/>
</dbReference>
<sequence length="239" mass="25065">MEYMKYYNSHQNNWSQEGAEKRQLRRGNDPGVAWPVVCHWEQSATGWVTMRIVLIELAVLCLAAGAPELVKYDQSQSGQLNIQLDLKNIEVVAVLEDLGLSSLENIDYGDYSELTLKPPSHSSSPQWSLPTSVPAGTTPAQSSEVGVSTEATNSSGSEGTAGVNPVAASEVSDSGTAAEAGNSGVPTEVTNSGTSAIGSSSTATGGPVVATPATKKCATGYYRDRTGRCKPNQKPANNS</sequence>
<comment type="caution">
    <text evidence="2">The sequence shown here is derived from an EMBL/GenBank/DDBJ whole genome shotgun (WGS) entry which is preliminary data.</text>
</comment>
<feature type="compositionally biased region" description="Polar residues" evidence="1">
    <location>
        <begin position="120"/>
        <end position="158"/>
    </location>
</feature>
<protein>
    <submittedName>
        <fullName evidence="2">Uncharacterized protein</fullName>
    </submittedName>
</protein>
<organism evidence="2 3">
    <name type="scientific">Ranatra chinensis</name>
    <dbReference type="NCBI Taxonomy" id="642074"/>
    <lineage>
        <taxon>Eukaryota</taxon>
        <taxon>Metazoa</taxon>
        <taxon>Ecdysozoa</taxon>
        <taxon>Arthropoda</taxon>
        <taxon>Hexapoda</taxon>
        <taxon>Insecta</taxon>
        <taxon>Pterygota</taxon>
        <taxon>Neoptera</taxon>
        <taxon>Paraneoptera</taxon>
        <taxon>Hemiptera</taxon>
        <taxon>Heteroptera</taxon>
        <taxon>Panheteroptera</taxon>
        <taxon>Nepomorpha</taxon>
        <taxon>Nepidae</taxon>
        <taxon>Ranatrinae</taxon>
        <taxon>Ranatra</taxon>
    </lineage>
</organism>
<evidence type="ECO:0000313" key="3">
    <source>
        <dbReference type="Proteomes" id="UP001558652"/>
    </source>
</evidence>
<accession>A0ABD0Z9P2</accession>
<feature type="region of interest" description="Disordered" evidence="1">
    <location>
        <begin position="117"/>
        <end position="239"/>
    </location>
</feature>
<keyword evidence="3" id="KW-1185">Reference proteome</keyword>
<dbReference type="AlphaFoldDB" id="A0ABD0Z9P2"/>
<name>A0ABD0Z9P2_9HEMI</name>